<organism evidence="2 3">
    <name type="scientific">Anisodus acutangulus</name>
    <dbReference type="NCBI Taxonomy" id="402998"/>
    <lineage>
        <taxon>Eukaryota</taxon>
        <taxon>Viridiplantae</taxon>
        <taxon>Streptophyta</taxon>
        <taxon>Embryophyta</taxon>
        <taxon>Tracheophyta</taxon>
        <taxon>Spermatophyta</taxon>
        <taxon>Magnoliopsida</taxon>
        <taxon>eudicotyledons</taxon>
        <taxon>Gunneridae</taxon>
        <taxon>Pentapetalae</taxon>
        <taxon>asterids</taxon>
        <taxon>lamiids</taxon>
        <taxon>Solanales</taxon>
        <taxon>Solanaceae</taxon>
        <taxon>Solanoideae</taxon>
        <taxon>Hyoscyameae</taxon>
        <taxon>Anisodus</taxon>
    </lineage>
</organism>
<keyword evidence="1" id="KW-0812">Transmembrane</keyword>
<evidence type="ECO:0000313" key="3">
    <source>
        <dbReference type="Proteomes" id="UP001152561"/>
    </source>
</evidence>
<dbReference type="Proteomes" id="UP001152561">
    <property type="component" value="Unassembled WGS sequence"/>
</dbReference>
<gene>
    <name evidence="2" type="ORF">K7X08_011838</name>
</gene>
<reference evidence="3" key="1">
    <citation type="journal article" date="2023" name="Proc. Natl. Acad. Sci. U.S.A.">
        <title>Genomic and structural basis for evolution of tropane alkaloid biosynthesis.</title>
        <authorList>
            <person name="Wanga Y.-J."/>
            <person name="Taina T."/>
            <person name="Yua J.-Y."/>
            <person name="Lia J."/>
            <person name="Xua B."/>
            <person name="Chenc J."/>
            <person name="D'Auriad J.C."/>
            <person name="Huanga J.-P."/>
            <person name="Huanga S.-X."/>
        </authorList>
    </citation>
    <scope>NUCLEOTIDE SEQUENCE [LARGE SCALE GENOMIC DNA]</scope>
    <source>
        <strain evidence="3">cv. KIB-2019</strain>
    </source>
</reference>
<evidence type="ECO:0000313" key="2">
    <source>
        <dbReference type="EMBL" id="KAJ8562547.1"/>
    </source>
</evidence>
<comment type="caution">
    <text evidence="2">The sequence shown here is derived from an EMBL/GenBank/DDBJ whole genome shotgun (WGS) entry which is preliminary data.</text>
</comment>
<name>A0A9Q1RLA4_9SOLA</name>
<feature type="transmembrane region" description="Helical" evidence="1">
    <location>
        <begin position="41"/>
        <end position="61"/>
    </location>
</feature>
<evidence type="ECO:0000256" key="1">
    <source>
        <dbReference type="SAM" id="Phobius"/>
    </source>
</evidence>
<dbReference type="EMBL" id="JAJAGQ010000005">
    <property type="protein sequence ID" value="KAJ8562547.1"/>
    <property type="molecule type" value="Genomic_DNA"/>
</dbReference>
<keyword evidence="3" id="KW-1185">Reference proteome</keyword>
<accession>A0A9Q1RLA4</accession>
<protein>
    <submittedName>
        <fullName evidence="2">Uncharacterized protein</fullName>
    </submittedName>
</protein>
<keyword evidence="1" id="KW-0472">Membrane</keyword>
<sequence length="113" mass="12531">MEIFVAEVKVAPSPSPAAYEIAPSPSPTVDENNHQKINSKMWIISLVLLVLSISGIFIVLVRKFGFLEIRQRLDDSAVIVEPLLGNTEVPLPVEAPIRPLLENDYVLQVTQKL</sequence>
<dbReference type="AlphaFoldDB" id="A0A9Q1RLA4"/>
<keyword evidence="1" id="KW-1133">Transmembrane helix</keyword>
<proteinExistence type="predicted"/>